<feature type="domain" description="Reverse transcriptase" evidence="3">
    <location>
        <begin position="207"/>
        <end position="279"/>
    </location>
</feature>
<protein>
    <recommendedName>
        <fullName evidence="2">ribonuclease H</fullName>
        <ecNumber evidence="2">3.1.26.4</ecNumber>
    </recommendedName>
</protein>
<evidence type="ECO:0000256" key="2">
    <source>
        <dbReference type="ARBA" id="ARBA00012180"/>
    </source>
</evidence>
<dbReference type="Proteomes" id="UP000830375">
    <property type="component" value="Unassembled WGS sequence"/>
</dbReference>
<dbReference type="Pfam" id="PF00078">
    <property type="entry name" value="RVT_1"/>
    <property type="match status" value="1"/>
</dbReference>
<dbReference type="Gene3D" id="3.30.70.270">
    <property type="match status" value="1"/>
</dbReference>
<dbReference type="CDD" id="cd03714">
    <property type="entry name" value="RT_DIRS1"/>
    <property type="match status" value="1"/>
</dbReference>
<dbReference type="InterPro" id="IPR000477">
    <property type="entry name" value="RT_dom"/>
</dbReference>
<comment type="caution">
    <text evidence="4">The sequence shown here is derived from an EMBL/GenBank/DDBJ whole genome shotgun (WGS) entry which is preliminary data.</text>
</comment>
<evidence type="ECO:0000259" key="3">
    <source>
        <dbReference type="Pfam" id="PF00078"/>
    </source>
</evidence>
<dbReference type="InterPro" id="IPR052055">
    <property type="entry name" value="Hepadnavirus_pol/RT"/>
</dbReference>
<dbReference type="Gene3D" id="3.10.10.10">
    <property type="entry name" value="HIV Type 1 Reverse Transcriptase, subunit A, domain 1"/>
    <property type="match status" value="1"/>
</dbReference>
<dbReference type="SUPFAM" id="SSF56672">
    <property type="entry name" value="DNA/RNA polymerases"/>
    <property type="match status" value="1"/>
</dbReference>
<dbReference type="InterPro" id="IPR043128">
    <property type="entry name" value="Rev_trsase/Diguanyl_cyclase"/>
</dbReference>
<evidence type="ECO:0000256" key="1">
    <source>
        <dbReference type="ARBA" id="ARBA00010879"/>
    </source>
</evidence>
<evidence type="ECO:0000313" key="4">
    <source>
        <dbReference type="EMBL" id="KAI2645709.1"/>
    </source>
</evidence>
<dbReference type="EC" id="3.1.26.4" evidence="2"/>
<accession>A0ABQ8L5N9</accession>
<dbReference type="PANTHER" id="PTHR33050:SF7">
    <property type="entry name" value="RIBONUCLEASE H"/>
    <property type="match status" value="1"/>
</dbReference>
<dbReference type="EMBL" id="JACTAM010002149">
    <property type="protein sequence ID" value="KAI2645709.1"/>
    <property type="molecule type" value="Genomic_DNA"/>
</dbReference>
<reference evidence="4 5" key="1">
    <citation type="submission" date="2022-01" db="EMBL/GenBank/DDBJ databases">
        <title>A high-quality chromosome-level genome assembly of rohu carp, Labeo rohita.</title>
        <authorList>
            <person name="Arick M.A. II"/>
            <person name="Hsu C.-Y."/>
            <person name="Magbanua Z."/>
            <person name="Pechanova O."/>
            <person name="Grover C."/>
            <person name="Miller E."/>
            <person name="Thrash A."/>
            <person name="Ezzel L."/>
            <person name="Alam S."/>
            <person name="Benzie J."/>
            <person name="Hamilton M."/>
            <person name="Karsi A."/>
            <person name="Lawrence M.L."/>
            <person name="Peterson D.G."/>
        </authorList>
    </citation>
    <scope>NUCLEOTIDE SEQUENCE [LARGE SCALE GENOMIC DNA]</scope>
    <source>
        <strain evidence="5">BAU-BD-2019</strain>
        <tissue evidence="4">Blood</tissue>
    </source>
</reference>
<keyword evidence="5" id="KW-1185">Reference proteome</keyword>
<dbReference type="PANTHER" id="PTHR33050">
    <property type="entry name" value="REVERSE TRANSCRIPTASE DOMAIN-CONTAINING PROTEIN"/>
    <property type="match status" value="1"/>
</dbReference>
<proteinExistence type="inferred from homology"/>
<sequence length="495" mass="54231">MKEKDRVFLLDAPIAPSGLFGDAVDSVVSRYQEACKQAAGHKPAVYQLLLPRPETETSGTLGRGLPRIGPTCGSCFSRRSLRPNGPDAISGMLRAAPTREERVAPHYTVSVSPRCPQEASLLPLPGLQGAMVSSEPADVADTGCSSPLLGSLEHYSSTPPPFDGVLPTLVGPEQTLVIEQEVETHLRKEAIEVVPTQHRESGFYSRYFIVPKKSEDCFLTIDLKDAYFHVSILPQHRKFLRFAFRGEAYQYRVLPFGPALSPCTFTKCMDVALAPLRLQGIRILNSQLHRLLFDLSSVRADGGSTSRCCFCLHERAEVEKSVLSPLQTLTYLGVVWDLTTMQARLSPARIEFILCLLLGSSCESERRLVTHCKAVPTTAGSDGSSVQHDTFWPAAHEAPAVVAQNQGVLPDGKPTSHDQFHRAVTTCLRHVEETLVSKSRFGVGRSLLPCHASDRCIPHRLGGGHEWSPCPGSVVRSPSQLASSTVWKCWPCFEL</sequence>
<dbReference type="InterPro" id="IPR043502">
    <property type="entry name" value="DNA/RNA_pol_sf"/>
</dbReference>
<name>A0ABQ8L5N9_LABRO</name>
<gene>
    <name evidence="4" type="ORF">H4Q32_029559</name>
</gene>
<comment type="similarity">
    <text evidence="1">Belongs to the beta type-B retroviral polymerase family. HERV class-II K(HML-2) pol subfamily.</text>
</comment>
<evidence type="ECO:0000313" key="5">
    <source>
        <dbReference type="Proteomes" id="UP000830375"/>
    </source>
</evidence>
<organism evidence="4 5">
    <name type="scientific">Labeo rohita</name>
    <name type="common">Indian major carp</name>
    <name type="synonym">Cyprinus rohita</name>
    <dbReference type="NCBI Taxonomy" id="84645"/>
    <lineage>
        <taxon>Eukaryota</taxon>
        <taxon>Metazoa</taxon>
        <taxon>Chordata</taxon>
        <taxon>Craniata</taxon>
        <taxon>Vertebrata</taxon>
        <taxon>Euteleostomi</taxon>
        <taxon>Actinopterygii</taxon>
        <taxon>Neopterygii</taxon>
        <taxon>Teleostei</taxon>
        <taxon>Ostariophysi</taxon>
        <taxon>Cypriniformes</taxon>
        <taxon>Cyprinidae</taxon>
        <taxon>Labeoninae</taxon>
        <taxon>Labeonini</taxon>
        <taxon>Labeo</taxon>
    </lineage>
</organism>